<evidence type="ECO:0000313" key="1">
    <source>
        <dbReference type="EMBL" id="GLC57428.1"/>
    </source>
</evidence>
<dbReference type="Gene3D" id="3.40.50.11350">
    <property type="match status" value="1"/>
</dbReference>
<comment type="caution">
    <text evidence="1">The sequence shown here is derived from an EMBL/GenBank/DDBJ whole genome shotgun (WGS) entry which is preliminary data.</text>
</comment>
<organism evidence="1 2">
    <name type="scientific">Pleodorina starrii</name>
    <dbReference type="NCBI Taxonomy" id="330485"/>
    <lineage>
        <taxon>Eukaryota</taxon>
        <taxon>Viridiplantae</taxon>
        <taxon>Chlorophyta</taxon>
        <taxon>core chlorophytes</taxon>
        <taxon>Chlorophyceae</taxon>
        <taxon>CS clade</taxon>
        <taxon>Chlamydomonadales</taxon>
        <taxon>Volvocaceae</taxon>
        <taxon>Pleodorina</taxon>
    </lineage>
</organism>
<evidence type="ECO:0008006" key="3">
    <source>
        <dbReference type="Google" id="ProtNLM"/>
    </source>
</evidence>
<dbReference type="AlphaFoldDB" id="A0A9W6BSM9"/>
<gene>
    <name evidence="1" type="primary">PLESTB001764</name>
    <name evidence="1" type="ORF">PLESTB_001223300</name>
</gene>
<name>A0A9W6BSM9_9CHLO</name>
<protein>
    <recommendedName>
        <fullName evidence="3">O-fucosyltransferase family protein</fullName>
    </recommendedName>
</protein>
<accession>A0A9W6BSM9</accession>
<dbReference type="EMBL" id="BRXU01000018">
    <property type="protein sequence ID" value="GLC57428.1"/>
    <property type="molecule type" value="Genomic_DNA"/>
</dbReference>
<dbReference type="Proteomes" id="UP001165080">
    <property type="component" value="Unassembled WGS sequence"/>
</dbReference>
<keyword evidence="2" id="KW-1185">Reference proteome</keyword>
<proteinExistence type="predicted"/>
<dbReference type="CDD" id="cd11296">
    <property type="entry name" value="O-FucT_like"/>
    <property type="match status" value="1"/>
</dbReference>
<reference evidence="1 2" key="1">
    <citation type="journal article" date="2023" name="Commun. Biol.">
        <title>Reorganization of the ancestral sex-determining regions during the evolution of trioecy in Pleodorina starrii.</title>
        <authorList>
            <person name="Takahashi K."/>
            <person name="Suzuki S."/>
            <person name="Kawai-Toyooka H."/>
            <person name="Yamamoto K."/>
            <person name="Hamaji T."/>
            <person name="Ootsuki R."/>
            <person name="Yamaguchi H."/>
            <person name="Kawachi M."/>
            <person name="Higashiyama T."/>
            <person name="Nozaki H."/>
        </authorList>
    </citation>
    <scope>NUCLEOTIDE SEQUENCE [LARGE SCALE GENOMIC DNA]</scope>
    <source>
        <strain evidence="1 2">NIES-4479</strain>
    </source>
</reference>
<evidence type="ECO:0000313" key="2">
    <source>
        <dbReference type="Proteomes" id="UP001165080"/>
    </source>
</evidence>
<sequence>MQAYDYTLTASRRDVVTLAERLMAGWNGSVDAVVYYTQHWLPYWKENLSLNVSVSNATWLNYGSEHTVCTEAGIANLTELIKPYNTVGFIMFKNLVWDAGYGVIPGLGRPDMCRNEYTKVSGDIAKSAKTKEIARAFREKSIGGDSGGRYMAVHIRPYPDTCMALWRRSVGGVLPPDEANKDCHNPSLMSVFINQTLVAMERFKVSSTVFIMCHPGIRTMVAGLYGAAGITPLFYDDVDGLVNEFGFSCPSLLGMVEQELANQADVFLATKASSMSGIVVEERYAVNTPGQITIFFVGDHKQLPPAVDLALPGQIA</sequence>